<dbReference type="PROSITE" id="PS50943">
    <property type="entry name" value="HTH_CROC1"/>
    <property type="match status" value="1"/>
</dbReference>
<accession>A0A1G5ZP20</accession>
<protein>
    <recommendedName>
        <fullName evidence="1">HTH cro/C1-type domain-containing protein</fullName>
    </recommendedName>
</protein>
<dbReference type="EMBL" id="FMXM01000024">
    <property type="protein sequence ID" value="SDA96571.1"/>
    <property type="molecule type" value="Genomic_DNA"/>
</dbReference>
<gene>
    <name evidence="2" type="ORF">SAMN02927914_05677</name>
</gene>
<dbReference type="AlphaFoldDB" id="A0A1G5ZP20"/>
<dbReference type="SUPFAM" id="SSF47413">
    <property type="entry name" value="lambda repressor-like DNA-binding domains"/>
    <property type="match status" value="1"/>
</dbReference>
<dbReference type="STRING" id="1165689.SAMN02927914_05677"/>
<feature type="domain" description="HTH cro/C1-type" evidence="1">
    <location>
        <begin position="50"/>
        <end position="104"/>
    </location>
</feature>
<name>A0A1G5ZP20_9HYPH</name>
<evidence type="ECO:0000313" key="2">
    <source>
        <dbReference type="EMBL" id="SDA96571.1"/>
    </source>
</evidence>
<evidence type="ECO:0000313" key="3">
    <source>
        <dbReference type="Proteomes" id="UP000198588"/>
    </source>
</evidence>
<dbReference type="Gene3D" id="1.10.260.40">
    <property type="entry name" value="lambda repressor-like DNA-binding domains"/>
    <property type="match status" value="1"/>
</dbReference>
<dbReference type="InterPro" id="IPR010982">
    <property type="entry name" value="Lambda_DNA-bd_dom_sf"/>
</dbReference>
<organism evidence="2 3">
    <name type="scientific">Mesorhizobium qingshengii</name>
    <dbReference type="NCBI Taxonomy" id="1165689"/>
    <lineage>
        <taxon>Bacteria</taxon>
        <taxon>Pseudomonadati</taxon>
        <taxon>Pseudomonadota</taxon>
        <taxon>Alphaproteobacteria</taxon>
        <taxon>Hyphomicrobiales</taxon>
        <taxon>Phyllobacteriaceae</taxon>
        <taxon>Mesorhizobium</taxon>
    </lineage>
</organism>
<dbReference type="GO" id="GO:0003677">
    <property type="term" value="F:DNA binding"/>
    <property type="evidence" value="ECO:0007669"/>
    <property type="project" value="InterPro"/>
</dbReference>
<dbReference type="Proteomes" id="UP000198588">
    <property type="component" value="Unassembled WGS sequence"/>
</dbReference>
<sequence>MAIKDVRAYIDKHGLVETRDDEIEKPLYRKPGFEGIRSFSEMERIFSRVIREKRDGHNLNRAQTAMMVGLHELIFARYERAFSKLTVTRLIHLAEILGFSPIELLYAAAPHLFGDSQEEADDKVKLMLRILNMPASTTQSLLRLIEGLSPPDEDKMAQR</sequence>
<dbReference type="RefSeq" id="WP_091585125.1">
    <property type="nucleotide sequence ID" value="NZ_FMXM01000024.1"/>
</dbReference>
<dbReference type="OrthoDB" id="5522295at2"/>
<proteinExistence type="predicted"/>
<evidence type="ECO:0000259" key="1">
    <source>
        <dbReference type="PROSITE" id="PS50943"/>
    </source>
</evidence>
<reference evidence="2 3" key="1">
    <citation type="submission" date="2016-10" db="EMBL/GenBank/DDBJ databases">
        <authorList>
            <person name="de Groot N.N."/>
        </authorList>
    </citation>
    <scope>NUCLEOTIDE SEQUENCE [LARGE SCALE GENOMIC DNA]</scope>
    <source>
        <strain evidence="2 3">CGMCC 1.12097</strain>
    </source>
</reference>
<dbReference type="InterPro" id="IPR001387">
    <property type="entry name" value="Cro/C1-type_HTH"/>
</dbReference>